<name>A0A4C1Z7U4_EUMVA</name>
<comment type="caution">
    <text evidence="1">The sequence shown here is derived from an EMBL/GenBank/DDBJ whole genome shotgun (WGS) entry which is preliminary data.</text>
</comment>
<keyword evidence="2" id="KW-1185">Reference proteome</keyword>
<dbReference type="Proteomes" id="UP000299102">
    <property type="component" value="Unassembled WGS sequence"/>
</dbReference>
<sequence length="120" mass="14137">MVKSVVFEMEGISNFIRPYYFKLKYLELKRFTSIQYGLCAVNDRRQRRDDNVRDQRLKVLADPHSVSYKMTHFKNWPINPPTIGIEPCIKFWSETDALNRRTFTASSAQIEPIETASVQF</sequence>
<evidence type="ECO:0000313" key="1">
    <source>
        <dbReference type="EMBL" id="GBP83948.1"/>
    </source>
</evidence>
<reference evidence="1 2" key="1">
    <citation type="journal article" date="2019" name="Commun. Biol.">
        <title>The bagworm genome reveals a unique fibroin gene that provides high tensile strength.</title>
        <authorList>
            <person name="Kono N."/>
            <person name="Nakamura H."/>
            <person name="Ohtoshi R."/>
            <person name="Tomita M."/>
            <person name="Numata K."/>
            <person name="Arakawa K."/>
        </authorList>
    </citation>
    <scope>NUCLEOTIDE SEQUENCE [LARGE SCALE GENOMIC DNA]</scope>
</reference>
<organism evidence="1 2">
    <name type="scientific">Eumeta variegata</name>
    <name type="common">Bagworm moth</name>
    <name type="synonym">Eumeta japonica</name>
    <dbReference type="NCBI Taxonomy" id="151549"/>
    <lineage>
        <taxon>Eukaryota</taxon>
        <taxon>Metazoa</taxon>
        <taxon>Ecdysozoa</taxon>
        <taxon>Arthropoda</taxon>
        <taxon>Hexapoda</taxon>
        <taxon>Insecta</taxon>
        <taxon>Pterygota</taxon>
        <taxon>Neoptera</taxon>
        <taxon>Endopterygota</taxon>
        <taxon>Lepidoptera</taxon>
        <taxon>Glossata</taxon>
        <taxon>Ditrysia</taxon>
        <taxon>Tineoidea</taxon>
        <taxon>Psychidae</taxon>
        <taxon>Oiketicinae</taxon>
        <taxon>Eumeta</taxon>
    </lineage>
</organism>
<dbReference type="EMBL" id="BGZK01001650">
    <property type="protein sequence ID" value="GBP83948.1"/>
    <property type="molecule type" value="Genomic_DNA"/>
</dbReference>
<proteinExistence type="predicted"/>
<dbReference type="AlphaFoldDB" id="A0A4C1Z7U4"/>
<accession>A0A4C1Z7U4</accession>
<evidence type="ECO:0000313" key="2">
    <source>
        <dbReference type="Proteomes" id="UP000299102"/>
    </source>
</evidence>
<gene>
    <name evidence="1" type="ORF">EVAR_66518_1</name>
</gene>
<protein>
    <submittedName>
        <fullName evidence="1">Uncharacterized protein</fullName>
    </submittedName>
</protein>